<gene>
    <name evidence="2" type="ORF">HR065_01520</name>
</gene>
<evidence type="ECO:0000313" key="3">
    <source>
        <dbReference type="Proteomes" id="UP000568109"/>
    </source>
</evidence>
<protein>
    <submittedName>
        <fullName evidence="2">Uncharacterized protein</fullName>
    </submittedName>
</protein>
<dbReference type="Proteomes" id="UP000568109">
    <property type="component" value="Unassembled WGS sequence"/>
</dbReference>
<accession>A0A851HIW3</accession>
<dbReference type="RefSeq" id="WP_178734161.1">
    <property type="nucleotide sequence ID" value="NZ_JABUOH010000041.1"/>
</dbReference>
<proteinExistence type="predicted"/>
<keyword evidence="3" id="KW-1185">Reference proteome</keyword>
<feature type="region of interest" description="Disordered" evidence="1">
    <location>
        <begin position="40"/>
        <end position="71"/>
    </location>
</feature>
<evidence type="ECO:0000256" key="1">
    <source>
        <dbReference type="SAM" id="MobiDB-lite"/>
    </source>
</evidence>
<evidence type="ECO:0000313" key="2">
    <source>
        <dbReference type="EMBL" id="NWN45763.1"/>
    </source>
</evidence>
<comment type="caution">
    <text evidence="2">The sequence shown here is derived from an EMBL/GenBank/DDBJ whole genome shotgun (WGS) entry which is preliminary data.</text>
</comment>
<dbReference type="EMBL" id="JABUOH010000041">
    <property type="protein sequence ID" value="NWN45763.1"/>
    <property type="molecule type" value="Genomic_DNA"/>
</dbReference>
<sequence>MIKKTMKNGNIYHYYPSGKIKIIMKNGDIKWYTKQIYYPKKQSSTPPKKKKSPKETKIKTPRSGIDTMSNK</sequence>
<name>A0A851HIW3_9MOLU</name>
<reference evidence="2 3" key="1">
    <citation type="submission" date="2020-06" db="EMBL/GenBank/DDBJ databases">
        <title>Draft genome sequence of Candidatus Phytoplasma pruni (X-disease group, subgroup 16SrIII-B) strain ChTDIII from Argentina.</title>
        <authorList>
            <person name="Fernandez F.D."/>
            <person name="Zuebert C."/>
            <person name="Huettel B."/>
            <person name="Kube M."/>
            <person name="Conci L.R."/>
        </authorList>
    </citation>
    <scope>NUCLEOTIDE SEQUENCE [LARGE SCALE GENOMIC DNA]</scope>
    <source>
        <strain evidence="2 3">ChTDIII</strain>
    </source>
</reference>
<organism evidence="2 3">
    <name type="scientific">Candidatus Phytoplasma pruni</name>
    <dbReference type="NCBI Taxonomy" id="479893"/>
    <lineage>
        <taxon>Bacteria</taxon>
        <taxon>Bacillati</taxon>
        <taxon>Mycoplasmatota</taxon>
        <taxon>Mollicutes</taxon>
        <taxon>Acholeplasmatales</taxon>
        <taxon>Acholeplasmataceae</taxon>
        <taxon>Candidatus Phytoplasma</taxon>
        <taxon>16SrIII (X-disease group)</taxon>
    </lineage>
</organism>
<dbReference type="AlphaFoldDB" id="A0A851HIW3"/>